<proteinExistence type="predicted"/>
<keyword evidence="18" id="KW-1185">Reference proteome</keyword>
<dbReference type="CDD" id="cd06225">
    <property type="entry name" value="HAMP"/>
    <property type="match status" value="1"/>
</dbReference>
<dbReference type="SMART" id="SM00387">
    <property type="entry name" value="HATPase_c"/>
    <property type="match status" value="1"/>
</dbReference>
<dbReference type="Pfam" id="PF00989">
    <property type="entry name" value="PAS"/>
    <property type="match status" value="1"/>
</dbReference>
<dbReference type="InterPro" id="IPR013767">
    <property type="entry name" value="PAS_fold"/>
</dbReference>
<keyword evidence="7" id="KW-0547">Nucleotide-binding</keyword>
<evidence type="ECO:0000256" key="11">
    <source>
        <dbReference type="ARBA" id="ARBA00023012"/>
    </source>
</evidence>
<evidence type="ECO:0000259" key="14">
    <source>
        <dbReference type="PROSITE" id="PS50109"/>
    </source>
</evidence>
<feature type="domain" description="PAS" evidence="15">
    <location>
        <begin position="266"/>
        <end position="314"/>
    </location>
</feature>
<evidence type="ECO:0000256" key="8">
    <source>
        <dbReference type="ARBA" id="ARBA00022777"/>
    </source>
</evidence>
<dbReference type="PANTHER" id="PTHR42878:SF7">
    <property type="entry name" value="SENSOR HISTIDINE KINASE GLRK"/>
    <property type="match status" value="1"/>
</dbReference>
<dbReference type="NCBIfam" id="TIGR00229">
    <property type="entry name" value="sensory_box"/>
    <property type="match status" value="1"/>
</dbReference>
<dbReference type="InterPro" id="IPR035965">
    <property type="entry name" value="PAS-like_dom_sf"/>
</dbReference>
<evidence type="ECO:0000256" key="4">
    <source>
        <dbReference type="ARBA" id="ARBA00022553"/>
    </source>
</evidence>
<keyword evidence="11" id="KW-0902">Two-component regulatory system</keyword>
<keyword evidence="8" id="KW-0418">Kinase</keyword>
<comment type="caution">
    <text evidence="17">The sequence shown here is derived from an EMBL/GenBank/DDBJ whole genome shotgun (WGS) entry which is preliminary data.</text>
</comment>
<dbReference type="SUPFAM" id="SSF47384">
    <property type="entry name" value="Homodimeric domain of signal transducing histidine kinase"/>
    <property type="match status" value="1"/>
</dbReference>
<evidence type="ECO:0000256" key="3">
    <source>
        <dbReference type="ARBA" id="ARBA00012438"/>
    </source>
</evidence>
<dbReference type="SUPFAM" id="SSF55874">
    <property type="entry name" value="ATPase domain of HSP90 chaperone/DNA topoisomerase II/histidine kinase"/>
    <property type="match status" value="1"/>
</dbReference>
<keyword evidence="4" id="KW-0597">Phosphoprotein</keyword>
<dbReference type="SUPFAM" id="SSF158472">
    <property type="entry name" value="HAMP domain-like"/>
    <property type="match status" value="1"/>
</dbReference>
<accession>A0ABW8T2I9</accession>
<evidence type="ECO:0000256" key="9">
    <source>
        <dbReference type="ARBA" id="ARBA00022840"/>
    </source>
</evidence>
<feature type="domain" description="HAMP" evidence="16">
    <location>
        <begin position="205"/>
        <end position="257"/>
    </location>
</feature>
<dbReference type="InterPro" id="IPR050351">
    <property type="entry name" value="BphY/WalK/GraS-like"/>
</dbReference>
<dbReference type="Gene3D" id="3.30.450.20">
    <property type="entry name" value="PAS domain"/>
    <property type="match status" value="1"/>
</dbReference>
<feature type="transmembrane region" description="Helical" evidence="13">
    <location>
        <begin position="12"/>
        <end position="32"/>
    </location>
</feature>
<dbReference type="PROSITE" id="PS50885">
    <property type="entry name" value="HAMP"/>
    <property type="match status" value="1"/>
</dbReference>
<dbReference type="PANTHER" id="PTHR42878">
    <property type="entry name" value="TWO-COMPONENT HISTIDINE KINASE"/>
    <property type="match status" value="1"/>
</dbReference>
<dbReference type="SMART" id="SM00388">
    <property type="entry name" value="HisKA"/>
    <property type="match status" value="1"/>
</dbReference>
<dbReference type="PROSITE" id="PS50109">
    <property type="entry name" value="HIS_KIN"/>
    <property type="match status" value="1"/>
</dbReference>
<dbReference type="CDD" id="cd00130">
    <property type="entry name" value="PAS"/>
    <property type="match status" value="1"/>
</dbReference>
<dbReference type="EC" id="2.7.13.3" evidence="3"/>
<dbReference type="InterPro" id="IPR004358">
    <property type="entry name" value="Sig_transdc_His_kin-like_C"/>
</dbReference>
<dbReference type="SUPFAM" id="SSF55785">
    <property type="entry name" value="PYP-like sensor domain (PAS domain)"/>
    <property type="match status" value="1"/>
</dbReference>
<dbReference type="SMART" id="SM00091">
    <property type="entry name" value="PAS"/>
    <property type="match status" value="1"/>
</dbReference>
<keyword evidence="5" id="KW-0808">Transferase</keyword>
<evidence type="ECO:0000313" key="17">
    <source>
        <dbReference type="EMBL" id="MFL0246347.1"/>
    </source>
</evidence>
<dbReference type="SMART" id="SM00304">
    <property type="entry name" value="HAMP"/>
    <property type="match status" value="1"/>
</dbReference>
<dbReference type="PROSITE" id="PS50112">
    <property type="entry name" value="PAS"/>
    <property type="match status" value="1"/>
</dbReference>
<dbReference type="GO" id="GO:0005524">
    <property type="term" value="F:ATP binding"/>
    <property type="evidence" value="ECO:0007669"/>
    <property type="project" value="UniProtKB-KW"/>
</dbReference>
<organism evidence="17 18">
    <name type="scientific">Candidatus Clostridium stratigraminis</name>
    <dbReference type="NCBI Taxonomy" id="3381661"/>
    <lineage>
        <taxon>Bacteria</taxon>
        <taxon>Bacillati</taxon>
        <taxon>Bacillota</taxon>
        <taxon>Clostridia</taxon>
        <taxon>Eubacteriales</taxon>
        <taxon>Clostridiaceae</taxon>
        <taxon>Clostridium</taxon>
    </lineage>
</organism>
<comment type="catalytic activity">
    <reaction evidence="1">
        <text>ATP + protein L-histidine = ADP + protein N-phospho-L-histidine.</text>
        <dbReference type="EC" id="2.7.13.3"/>
    </reaction>
</comment>
<keyword evidence="6 13" id="KW-0812">Transmembrane</keyword>
<protein>
    <recommendedName>
        <fullName evidence="3">histidine kinase</fullName>
        <ecNumber evidence="3">2.7.13.3</ecNumber>
    </recommendedName>
</protein>
<dbReference type="Gene3D" id="3.30.565.10">
    <property type="entry name" value="Histidine kinase-like ATPase, C-terminal domain"/>
    <property type="match status" value="1"/>
</dbReference>
<dbReference type="InterPro" id="IPR003594">
    <property type="entry name" value="HATPase_dom"/>
</dbReference>
<sequence>MLKTLKGKFLTVYSFLVFITAVLGIVSAINVYSLSRSIQNLMTDNYKSISAVSFMLEALDGQNAATLSYINMDKNQAISSFNNYSNDFYKWYYLEGGNITENGEKELVNEVQTSYVKYLTLFSKLQELSLQPNTDKTTAFYNNEIYPQYNTLKKLLRDISSLNEKAMFNGRERVTEASENSMYFILILSALSVLGGFAVAWLSLRKFLSPLYALRDNMKALKEGELNKHTEIVSEDEIGELSKEFNDMTQRLLEFEQSTLGKILAEKNKSLAIVKSISDPILVMDTDYKIALVNDAFEELFDLKEEAVINRYFLEVIRNGELYDYIKNIYDLRDGEAQKNIFYFNYNNKDYYYNVLVTKLNEFNNKKYGLVVLFQNVTGLKQVEKLKSDFIATVSHEFKTPFTSIMMGSSLIFEEAAGSINEKQKEIMSTINEESEKLLNLVNNLLQISKLESSKSIFKIEPHSVEAIITNSIKGFIEKAKEKNISLQYNIMDNGLKVNVDFDKTTWVLNNLISNALKYTHSGDNILITAFVKQNKMCISVKDMGDGIPEGYTEKIFEKFVQVEGTEDKGTGLGLAIAKEIVEAQSGEIWCESKLGEGSTFTFTLPLFQEE</sequence>
<dbReference type="InterPro" id="IPR005467">
    <property type="entry name" value="His_kinase_dom"/>
</dbReference>
<evidence type="ECO:0000256" key="10">
    <source>
        <dbReference type="ARBA" id="ARBA00022989"/>
    </source>
</evidence>
<evidence type="ECO:0000313" key="18">
    <source>
        <dbReference type="Proteomes" id="UP001623591"/>
    </source>
</evidence>
<keyword evidence="12 13" id="KW-0472">Membrane</keyword>
<dbReference type="CDD" id="cd00082">
    <property type="entry name" value="HisKA"/>
    <property type="match status" value="1"/>
</dbReference>
<dbReference type="InterPro" id="IPR036890">
    <property type="entry name" value="HATPase_C_sf"/>
</dbReference>
<dbReference type="Pfam" id="PF12729">
    <property type="entry name" value="4HB_MCP_1"/>
    <property type="match status" value="1"/>
</dbReference>
<evidence type="ECO:0000256" key="6">
    <source>
        <dbReference type="ARBA" id="ARBA00022692"/>
    </source>
</evidence>
<evidence type="ECO:0000256" key="5">
    <source>
        <dbReference type="ARBA" id="ARBA00022679"/>
    </source>
</evidence>
<keyword evidence="9 17" id="KW-0067">ATP-binding</keyword>
<dbReference type="InterPro" id="IPR024478">
    <property type="entry name" value="HlyB_4HB_MCP"/>
</dbReference>
<feature type="domain" description="Histidine kinase" evidence="14">
    <location>
        <begin position="393"/>
        <end position="609"/>
    </location>
</feature>
<evidence type="ECO:0000259" key="16">
    <source>
        <dbReference type="PROSITE" id="PS50885"/>
    </source>
</evidence>
<reference evidence="17 18" key="1">
    <citation type="submission" date="2024-11" db="EMBL/GenBank/DDBJ databases">
        <authorList>
            <person name="Heng Y.C."/>
            <person name="Lim A.C.H."/>
            <person name="Lee J.K.Y."/>
            <person name="Kittelmann S."/>
        </authorList>
    </citation>
    <scope>NUCLEOTIDE SEQUENCE [LARGE SCALE GENOMIC DNA]</scope>
    <source>
        <strain evidence="17 18">WILCCON 0185</strain>
    </source>
</reference>
<keyword evidence="10 13" id="KW-1133">Transmembrane helix</keyword>
<dbReference type="RefSeq" id="WP_406768820.1">
    <property type="nucleotide sequence ID" value="NZ_JBJHZZ010000002.1"/>
</dbReference>
<evidence type="ECO:0000256" key="7">
    <source>
        <dbReference type="ARBA" id="ARBA00022741"/>
    </source>
</evidence>
<dbReference type="InterPro" id="IPR000014">
    <property type="entry name" value="PAS"/>
</dbReference>
<dbReference type="Gene3D" id="1.10.287.130">
    <property type="match status" value="1"/>
</dbReference>
<dbReference type="Proteomes" id="UP001623591">
    <property type="component" value="Unassembled WGS sequence"/>
</dbReference>
<comment type="subcellular location">
    <subcellularLocation>
        <location evidence="2">Membrane</location>
        <topology evidence="2">Multi-pass membrane protein</topology>
    </subcellularLocation>
</comment>
<evidence type="ECO:0000259" key="15">
    <source>
        <dbReference type="PROSITE" id="PS50112"/>
    </source>
</evidence>
<evidence type="ECO:0000256" key="12">
    <source>
        <dbReference type="ARBA" id="ARBA00023136"/>
    </source>
</evidence>
<feature type="transmembrane region" description="Helical" evidence="13">
    <location>
        <begin position="183"/>
        <end position="204"/>
    </location>
</feature>
<gene>
    <name evidence="17" type="ORF">ACJDUG_05045</name>
</gene>
<evidence type="ECO:0000256" key="1">
    <source>
        <dbReference type="ARBA" id="ARBA00000085"/>
    </source>
</evidence>
<dbReference type="Gene3D" id="6.10.340.10">
    <property type="match status" value="1"/>
</dbReference>
<dbReference type="InterPro" id="IPR036097">
    <property type="entry name" value="HisK_dim/P_sf"/>
</dbReference>
<dbReference type="Pfam" id="PF02518">
    <property type="entry name" value="HATPase_c"/>
    <property type="match status" value="1"/>
</dbReference>
<name>A0ABW8T2I9_9CLOT</name>
<evidence type="ECO:0000256" key="13">
    <source>
        <dbReference type="SAM" id="Phobius"/>
    </source>
</evidence>
<dbReference type="EMBL" id="JBJHZZ010000002">
    <property type="protein sequence ID" value="MFL0246347.1"/>
    <property type="molecule type" value="Genomic_DNA"/>
</dbReference>
<dbReference type="InterPro" id="IPR003661">
    <property type="entry name" value="HisK_dim/P_dom"/>
</dbReference>
<dbReference type="Pfam" id="PF00672">
    <property type="entry name" value="HAMP"/>
    <property type="match status" value="1"/>
</dbReference>
<dbReference type="PRINTS" id="PR00344">
    <property type="entry name" value="BCTRLSENSOR"/>
</dbReference>
<evidence type="ECO:0000256" key="2">
    <source>
        <dbReference type="ARBA" id="ARBA00004141"/>
    </source>
</evidence>
<dbReference type="InterPro" id="IPR003660">
    <property type="entry name" value="HAMP_dom"/>
</dbReference>
<dbReference type="Pfam" id="PF00512">
    <property type="entry name" value="HisKA"/>
    <property type="match status" value="1"/>
</dbReference>